<dbReference type="Gene3D" id="1.10.10.60">
    <property type="entry name" value="Homeodomain-like"/>
    <property type="match status" value="1"/>
</dbReference>
<sequence length="208" mass="23082">MPENPTSRPYRSTLREEQAERTRSLIAQAARTRFLESGWARTSVRSVASAAGVSEATVYAVYGSKAGLASSLIDEGDARAGVAQGMAELEAGAGDPAAQLRAFVGYDRRLFERHGDVLRVLVEGRRQEPDLQAAYVEGRGRGDAQRRSVFETWPKRAWRRGVDLQHGLDAYSFTCSMEAFDIATGERGWTPDEVERWWGDTLVERLLS</sequence>
<keyword evidence="7" id="KW-1185">Reference proteome</keyword>
<dbReference type="EMBL" id="JADKPN010000001">
    <property type="protein sequence ID" value="MBF4761876.1"/>
    <property type="molecule type" value="Genomic_DNA"/>
</dbReference>
<evidence type="ECO:0000259" key="5">
    <source>
        <dbReference type="PROSITE" id="PS50977"/>
    </source>
</evidence>
<dbReference type="Gene3D" id="1.10.357.10">
    <property type="entry name" value="Tetracycline Repressor, domain 2"/>
    <property type="match status" value="1"/>
</dbReference>
<comment type="caution">
    <text evidence="6">The sequence shown here is derived from an EMBL/GenBank/DDBJ whole genome shotgun (WGS) entry which is preliminary data.</text>
</comment>
<dbReference type="PANTHER" id="PTHR30055:SF234">
    <property type="entry name" value="HTH-TYPE TRANSCRIPTIONAL REGULATOR BETI"/>
    <property type="match status" value="1"/>
</dbReference>
<dbReference type="InterPro" id="IPR009057">
    <property type="entry name" value="Homeodomain-like_sf"/>
</dbReference>
<reference evidence="6" key="1">
    <citation type="submission" date="2020-11" db="EMBL/GenBank/DDBJ databases">
        <title>Nocardioides sp. nov., isolated from Soil of Cynanchum wilfordii Hemsley rhizosphere.</title>
        <authorList>
            <person name="Lee J.-S."/>
            <person name="Suh M.K."/>
            <person name="Kim J.-S."/>
        </authorList>
    </citation>
    <scope>NUCLEOTIDE SEQUENCE</scope>
    <source>
        <strain evidence="6">KCTC 19275</strain>
    </source>
</reference>
<protein>
    <submittedName>
        <fullName evidence="6">TetR/AcrR family transcriptional regulator</fullName>
    </submittedName>
</protein>
<keyword evidence="1" id="KW-0805">Transcription regulation</keyword>
<dbReference type="InterPro" id="IPR050109">
    <property type="entry name" value="HTH-type_TetR-like_transc_reg"/>
</dbReference>
<dbReference type="Pfam" id="PF00440">
    <property type="entry name" value="TetR_N"/>
    <property type="match status" value="1"/>
</dbReference>
<dbReference type="InterPro" id="IPR001647">
    <property type="entry name" value="HTH_TetR"/>
</dbReference>
<organism evidence="6 7">
    <name type="scientific">Nocardioides islandensis</name>
    <dbReference type="NCBI Taxonomy" id="433663"/>
    <lineage>
        <taxon>Bacteria</taxon>
        <taxon>Bacillati</taxon>
        <taxon>Actinomycetota</taxon>
        <taxon>Actinomycetes</taxon>
        <taxon>Propionibacteriales</taxon>
        <taxon>Nocardioidaceae</taxon>
        <taxon>Nocardioides</taxon>
    </lineage>
</organism>
<proteinExistence type="predicted"/>
<evidence type="ECO:0000256" key="1">
    <source>
        <dbReference type="ARBA" id="ARBA00023015"/>
    </source>
</evidence>
<dbReference type="PROSITE" id="PS50977">
    <property type="entry name" value="HTH_TETR_2"/>
    <property type="match status" value="1"/>
</dbReference>
<dbReference type="GO" id="GO:0000976">
    <property type="term" value="F:transcription cis-regulatory region binding"/>
    <property type="evidence" value="ECO:0007669"/>
    <property type="project" value="TreeGrafter"/>
</dbReference>
<evidence type="ECO:0000313" key="7">
    <source>
        <dbReference type="Proteomes" id="UP000640489"/>
    </source>
</evidence>
<gene>
    <name evidence="6" type="ORF">ISU07_01945</name>
</gene>
<dbReference type="PRINTS" id="PR00455">
    <property type="entry name" value="HTHTETR"/>
</dbReference>
<keyword evidence="2 4" id="KW-0238">DNA-binding</keyword>
<dbReference type="RefSeq" id="WP_194705057.1">
    <property type="nucleotide sequence ID" value="NZ_JADKPN010000001.1"/>
</dbReference>
<evidence type="ECO:0000313" key="6">
    <source>
        <dbReference type="EMBL" id="MBF4761876.1"/>
    </source>
</evidence>
<keyword evidence="3" id="KW-0804">Transcription</keyword>
<evidence type="ECO:0000256" key="4">
    <source>
        <dbReference type="PROSITE-ProRule" id="PRU00335"/>
    </source>
</evidence>
<dbReference type="PANTHER" id="PTHR30055">
    <property type="entry name" value="HTH-TYPE TRANSCRIPTIONAL REGULATOR RUTR"/>
    <property type="match status" value="1"/>
</dbReference>
<feature type="DNA-binding region" description="H-T-H motif" evidence="4">
    <location>
        <begin position="43"/>
        <end position="62"/>
    </location>
</feature>
<dbReference type="AlphaFoldDB" id="A0A930YBA5"/>
<dbReference type="GO" id="GO:0003700">
    <property type="term" value="F:DNA-binding transcription factor activity"/>
    <property type="evidence" value="ECO:0007669"/>
    <property type="project" value="TreeGrafter"/>
</dbReference>
<accession>A0A930YBA5</accession>
<dbReference type="SUPFAM" id="SSF46689">
    <property type="entry name" value="Homeodomain-like"/>
    <property type="match status" value="1"/>
</dbReference>
<dbReference type="Proteomes" id="UP000640489">
    <property type="component" value="Unassembled WGS sequence"/>
</dbReference>
<evidence type="ECO:0000256" key="3">
    <source>
        <dbReference type="ARBA" id="ARBA00023163"/>
    </source>
</evidence>
<feature type="domain" description="HTH tetR-type" evidence="5">
    <location>
        <begin position="20"/>
        <end position="80"/>
    </location>
</feature>
<name>A0A930YBA5_9ACTN</name>
<evidence type="ECO:0000256" key="2">
    <source>
        <dbReference type="ARBA" id="ARBA00023125"/>
    </source>
</evidence>